<evidence type="ECO:0000313" key="3">
    <source>
        <dbReference type="EMBL" id="ROV88441.1"/>
    </source>
</evidence>
<keyword evidence="2" id="KW-1133">Transmembrane helix</keyword>
<protein>
    <submittedName>
        <fullName evidence="3">Uncharacterized protein</fullName>
    </submittedName>
</protein>
<dbReference type="EMBL" id="LJZO01000067">
    <property type="protein sequence ID" value="ROV88441.1"/>
    <property type="molecule type" value="Genomic_DNA"/>
</dbReference>
<name>A0A423VC84_CYTCH</name>
<keyword evidence="2" id="KW-0812">Transmembrane</keyword>
<feature type="compositionally biased region" description="Polar residues" evidence="1">
    <location>
        <begin position="149"/>
        <end position="159"/>
    </location>
</feature>
<accession>A0A423VC84</accession>
<feature type="region of interest" description="Disordered" evidence="1">
    <location>
        <begin position="118"/>
        <end position="199"/>
    </location>
</feature>
<organism evidence="3 4">
    <name type="scientific">Cytospora chrysosperma</name>
    <name type="common">Cytospora canker fungus</name>
    <name type="synonym">Sphaeria chrysosperma</name>
    <dbReference type="NCBI Taxonomy" id="252740"/>
    <lineage>
        <taxon>Eukaryota</taxon>
        <taxon>Fungi</taxon>
        <taxon>Dikarya</taxon>
        <taxon>Ascomycota</taxon>
        <taxon>Pezizomycotina</taxon>
        <taxon>Sordariomycetes</taxon>
        <taxon>Sordariomycetidae</taxon>
        <taxon>Diaporthales</taxon>
        <taxon>Cytosporaceae</taxon>
        <taxon>Cytospora</taxon>
    </lineage>
</organism>
<gene>
    <name evidence="3" type="ORF">VSDG_09233</name>
</gene>
<keyword evidence="2" id="KW-0472">Membrane</keyword>
<feature type="transmembrane region" description="Helical" evidence="2">
    <location>
        <begin position="35"/>
        <end position="56"/>
    </location>
</feature>
<dbReference type="AlphaFoldDB" id="A0A423VC84"/>
<dbReference type="Proteomes" id="UP000284375">
    <property type="component" value="Unassembled WGS sequence"/>
</dbReference>
<dbReference type="OrthoDB" id="10504516at2759"/>
<comment type="caution">
    <text evidence="3">The sequence shown here is derived from an EMBL/GenBank/DDBJ whole genome shotgun (WGS) entry which is preliminary data.</text>
</comment>
<evidence type="ECO:0000256" key="1">
    <source>
        <dbReference type="SAM" id="MobiDB-lite"/>
    </source>
</evidence>
<keyword evidence="4" id="KW-1185">Reference proteome</keyword>
<evidence type="ECO:0000256" key="2">
    <source>
        <dbReference type="SAM" id="Phobius"/>
    </source>
</evidence>
<evidence type="ECO:0000313" key="4">
    <source>
        <dbReference type="Proteomes" id="UP000284375"/>
    </source>
</evidence>
<reference evidence="3 4" key="1">
    <citation type="submission" date="2015-09" db="EMBL/GenBank/DDBJ databases">
        <title>Host preference determinants of Valsa canker pathogens revealed by comparative genomics.</title>
        <authorList>
            <person name="Yin Z."/>
            <person name="Huang L."/>
        </authorList>
    </citation>
    <scope>NUCLEOTIDE SEQUENCE [LARGE SCALE GENOMIC DNA]</scope>
    <source>
        <strain evidence="3 4">YSFL</strain>
    </source>
</reference>
<proteinExistence type="predicted"/>
<sequence>MDSPAMLTFSGKSPEILELSQTGQDSVSGPDTVTMIVRILTGLLVLIVSFGIWAACRGPYVHRPRNMDEEEGFRMDSQTNIDVASRVVEREVSHEGTVVGWHSGRLAWSLRWPCRPEVSPPRSMPQPVDGTESGHGDLDQWIQHIGGQFPTSSAQNPPFLSNGDLYEPNTSRDSDEGALPHPEDEATISGLDGHLAMGDNVDTNATEAADHAG</sequence>